<dbReference type="EMBL" id="CP045904">
    <property type="protein sequence ID" value="QQP35889.1"/>
    <property type="molecule type" value="Genomic_DNA"/>
</dbReference>
<dbReference type="Pfam" id="PF24179">
    <property type="entry name" value="NTE_Ploop"/>
    <property type="match status" value="1"/>
</dbReference>
<dbReference type="Proteomes" id="UP000595437">
    <property type="component" value="Chromosome 15"/>
</dbReference>
<organism evidence="2 3">
    <name type="scientific">Caligus rogercresseyi</name>
    <name type="common">Sea louse</name>
    <dbReference type="NCBI Taxonomy" id="217165"/>
    <lineage>
        <taxon>Eukaryota</taxon>
        <taxon>Metazoa</taxon>
        <taxon>Ecdysozoa</taxon>
        <taxon>Arthropoda</taxon>
        <taxon>Crustacea</taxon>
        <taxon>Multicrustacea</taxon>
        <taxon>Hexanauplia</taxon>
        <taxon>Copepoda</taxon>
        <taxon>Siphonostomatoida</taxon>
        <taxon>Caligidae</taxon>
        <taxon>Caligus</taxon>
    </lineage>
</organism>
<gene>
    <name evidence="2" type="ORF">FKW44_020827</name>
</gene>
<sequence>NFYTARARSTTQVAMITKEDIFSILTESPDMVLSLANRTIAALSPMVRCVDFALEWINMESGKIVYRQGTKRTAPISFSREDSDPLSTEVGSKRRRPCSTNIHGATWLALDSELCKVPGQLLHLLKTRYPVVVSKLISLLGKRLIGTWSIGPGRTIGTKKPLNESSQFTTVALFAAFAYELTHALTLLGSVTHISSSIIYDRFGPSALDSNNEFRLTSWLGQQEDRHDVVLYQCDNDMTEWSLRCLRQADVIFDIVLAASQPDITQREKDLEFAAKRIRKNS</sequence>
<evidence type="ECO:0000313" key="3">
    <source>
        <dbReference type="Proteomes" id="UP000595437"/>
    </source>
</evidence>
<feature type="domain" description="Lysophospholipase NTE1-like P-loop" evidence="1">
    <location>
        <begin position="175"/>
        <end position="280"/>
    </location>
</feature>
<keyword evidence="3" id="KW-1185">Reference proteome</keyword>
<evidence type="ECO:0000313" key="2">
    <source>
        <dbReference type="EMBL" id="QQP35889.1"/>
    </source>
</evidence>
<proteinExistence type="predicted"/>
<name>A0A7T8JVB8_CALRO</name>
<protein>
    <recommendedName>
        <fullName evidence="1">Lysophospholipase NTE1-like P-loop domain-containing protein</fullName>
    </recommendedName>
</protein>
<dbReference type="AlphaFoldDB" id="A0A7T8JVB8"/>
<dbReference type="OrthoDB" id="421051at2759"/>
<dbReference type="InterPro" id="IPR056556">
    <property type="entry name" value="NTE1_P-loop_dom"/>
</dbReference>
<feature type="non-terminal residue" evidence="2">
    <location>
        <position position="282"/>
    </location>
</feature>
<evidence type="ECO:0000259" key="1">
    <source>
        <dbReference type="Pfam" id="PF24179"/>
    </source>
</evidence>
<accession>A0A7T8JVB8</accession>
<reference evidence="3" key="1">
    <citation type="submission" date="2021-01" db="EMBL/GenBank/DDBJ databases">
        <title>Caligus Genome Assembly.</title>
        <authorList>
            <person name="Gallardo-Escarate C."/>
        </authorList>
    </citation>
    <scope>NUCLEOTIDE SEQUENCE [LARGE SCALE GENOMIC DNA]</scope>
</reference>
<feature type="non-terminal residue" evidence="2">
    <location>
        <position position="1"/>
    </location>
</feature>